<proteinExistence type="predicted"/>
<name>A0ACC0JKU3_CHOFU</name>
<protein>
    <submittedName>
        <fullName evidence="1">Uncharacterized protein</fullName>
    </submittedName>
</protein>
<keyword evidence="2" id="KW-1185">Reference proteome</keyword>
<reference evidence="1 2" key="1">
    <citation type="journal article" date="2022" name="Genome Biol. Evol.">
        <title>The Spruce Budworm Genome: Reconstructing the Evolutionary History of Antifreeze Proteins.</title>
        <authorList>
            <person name="Beliveau C."/>
            <person name="Gagne P."/>
            <person name="Picq S."/>
            <person name="Vernygora O."/>
            <person name="Keeling C.I."/>
            <person name="Pinkney K."/>
            <person name="Doucet D."/>
            <person name="Wen F."/>
            <person name="Johnston J.S."/>
            <person name="Maaroufi H."/>
            <person name="Boyle B."/>
            <person name="Laroche J."/>
            <person name="Dewar K."/>
            <person name="Juretic N."/>
            <person name="Blackburn G."/>
            <person name="Nisole A."/>
            <person name="Brunet B."/>
            <person name="Brandao M."/>
            <person name="Lumley L."/>
            <person name="Duan J."/>
            <person name="Quan G."/>
            <person name="Lucarotti C.J."/>
            <person name="Roe A.D."/>
            <person name="Sperling F.A.H."/>
            <person name="Levesque R.C."/>
            <person name="Cusson M."/>
        </authorList>
    </citation>
    <scope>NUCLEOTIDE SEQUENCE [LARGE SCALE GENOMIC DNA]</scope>
    <source>
        <strain evidence="1">Glfc:IPQL:Cfum</strain>
    </source>
</reference>
<dbReference type="EMBL" id="CM046111">
    <property type="protein sequence ID" value="KAI8424767.1"/>
    <property type="molecule type" value="Genomic_DNA"/>
</dbReference>
<accession>A0ACC0JKU3</accession>
<sequence length="383" mass="42527">MTVRVFCAGNDNLTLTFASKFRNLRRESSRRLFLIPRNYIFSYYINCNSKPTMAFSMFLRNSGCSSRIFTQQVMRLATQPSLQRAVAASLPTRSNALKEVKSTPILNSVRSFRTTRPRLSDEKPHDHSKLWVIERAVTAAMVPLVPVALLMPNKLLDSVLAILITAHSFWLVGDSTMSPHVPSSENSNPSTSGLQQTDTQDKDSMRKNDDDTTAKEKEKEGCISDWLSGGPMGSKGVVLVFRSCVLASRTPSMESTTKTVGNNTGTTILLNKAKNMARRLVAEPHSFSVRPANIMHDVMETFGNTTKYTGQAYVVRHVSDAEVPETAAIEEQGHEPVEHKRDIEDVLNDLSKITLKKHLNIENTTANIKPPEEPPPPECSKGP</sequence>
<gene>
    <name evidence="1" type="ORF">MSG28_006715</name>
</gene>
<evidence type="ECO:0000313" key="2">
    <source>
        <dbReference type="Proteomes" id="UP001064048"/>
    </source>
</evidence>
<organism evidence="1 2">
    <name type="scientific">Choristoneura fumiferana</name>
    <name type="common">Spruce budworm moth</name>
    <name type="synonym">Archips fumiferana</name>
    <dbReference type="NCBI Taxonomy" id="7141"/>
    <lineage>
        <taxon>Eukaryota</taxon>
        <taxon>Metazoa</taxon>
        <taxon>Ecdysozoa</taxon>
        <taxon>Arthropoda</taxon>
        <taxon>Hexapoda</taxon>
        <taxon>Insecta</taxon>
        <taxon>Pterygota</taxon>
        <taxon>Neoptera</taxon>
        <taxon>Endopterygota</taxon>
        <taxon>Lepidoptera</taxon>
        <taxon>Glossata</taxon>
        <taxon>Ditrysia</taxon>
        <taxon>Tortricoidea</taxon>
        <taxon>Tortricidae</taxon>
        <taxon>Tortricinae</taxon>
        <taxon>Choristoneura</taxon>
    </lineage>
</organism>
<comment type="caution">
    <text evidence="1">The sequence shown here is derived from an EMBL/GenBank/DDBJ whole genome shotgun (WGS) entry which is preliminary data.</text>
</comment>
<dbReference type="Proteomes" id="UP001064048">
    <property type="component" value="Chromosome 11"/>
</dbReference>
<evidence type="ECO:0000313" key="1">
    <source>
        <dbReference type="EMBL" id="KAI8424767.1"/>
    </source>
</evidence>